<feature type="compositionally biased region" description="Low complexity" evidence="7">
    <location>
        <begin position="224"/>
        <end position="238"/>
    </location>
</feature>
<dbReference type="PANTHER" id="PTHR46876:SF1">
    <property type="entry name" value="LOW-DENSITY LIPOPROTEIN RECEPTOR-RELATED PROTEIN 11"/>
    <property type="match status" value="1"/>
</dbReference>
<evidence type="ECO:0000256" key="6">
    <source>
        <dbReference type="ARBA" id="ARBA00023180"/>
    </source>
</evidence>
<dbReference type="PANTHER" id="PTHR46876">
    <property type="entry name" value="LOW-DENSITY LIPOPROTEIN RECEPTOR-RELATED PROTEIN 11"/>
    <property type="match status" value="1"/>
</dbReference>
<feature type="compositionally biased region" description="Low complexity" evidence="7">
    <location>
        <begin position="373"/>
        <end position="386"/>
    </location>
</feature>
<reference evidence="11" key="1">
    <citation type="journal article" date="2008" name="Nature">
        <title>The amphioxus genome and the evolution of the chordate karyotype.</title>
        <authorList>
            <consortium name="US DOE Joint Genome Institute (JGI-PGF)"/>
            <person name="Putnam N.H."/>
            <person name="Butts T."/>
            <person name="Ferrier D.E.K."/>
            <person name="Furlong R.F."/>
            <person name="Hellsten U."/>
            <person name="Kawashima T."/>
            <person name="Robinson-Rechavi M."/>
            <person name="Shoguchi E."/>
            <person name="Terry A."/>
            <person name="Yu J.-K."/>
            <person name="Benito-Gutierrez E.L."/>
            <person name="Dubchak I."/>
            <person name="Garcia-Fernandez J."/>
            <person name="Gibson-Brown J.J."/>
            <person name="Grigoriev I.V."/>
            <person name="Horton A.C."/>
            <person name="de Jong P.J."/>
            <person name="Jurka J."/>
            <person name="Kapitonov V.V."/>
            <person name="Kohara Y."/>
            <person name="Kuroki Y."/>
            <person name="Lindquist E."/>
            <person name="Lucas S."/>
            <person name="Osoegawa K."/>
            <person name="Pennacchio L.A."/>
            <person name="Salamov A.A."/>
            <person name="Satou Y."/>
            <person name="Sauka-Spengler T."/>
            <person name="Schmutz J."/>
            <person name="Shin-I T."/>
            <person name="Toyoda A."/>
            <person name="Bronner-Fraser M."/>
            <person name="Fujiyama A."/>
            <person name="Holland L.Z."/>
            <person name="Holland P.W.H."/>
            <person name="Satoh N."/>
            <person name="Rokhsar D.S."/>
        </authorList>
    </citation>
    <scope>NUCLEOTIDE SEQUENCE [LARGE SCALE GENOMIC DNA]</scope>
    <source>
        <strain evidence="11">S238N-H82</strain>
        <tissue evidence="11">Testes</tissue>
    </source>
</reference>
<evidence type="ECO:0000259" key="10">
    <source>
        <dbReference type="PROSITE" id="PS50986"/>
    </source>
</evidence>
<feature type="transmembrane region" description="Helical" evidence="8">
    <location>
        <begin position="507"/>
        <end position="529"/>
    </location>
</feature>
<feature type="compositionally biased region" description="Basic and acidic residues" evidence="7">
    <location>
        <begin position="213"/>
        <end position="223"/>
    </location>
</feature>
<proteinExistence type="predicted"/>
<sequence>MSASKRLAWMESKPPVLLLLLLIIGGAFASELAQYGQCSLNFTDGKIINLRKSNLSFFVFSRMDAKPPVLLLLLVIIGAASASELAQYGQCSLNFTDGKIINLRKSKELGGAIFLSSFSSDSLEDCSHSCCDDTAGQCSVAVYHNDRNMDNCYHINCPDPQSCVYQDLAGYTLAIISRAVPQAEALGGTSTEKPATATTKTATTKSPEVNVIPEERMFKEKQQETTTTKSEVVKLTTVQSSTGAQPHTNATEQPGTPQQTTAAGERPTTEQHVPDTEQQTKPATEQPNPGTEQQQQMSTKPSSQLTTVTKTTTTPKTQSTQTFTQKQTTKSTTTTVVGKTTANVDEALQTTQASKTPEVAIQEIKQTTPSIATSTQKSTTKLQTIPPTNPPPTEKPSPVPSTKPTTTTSKQTPLVVTTKANPVPEATAAQTEASSTVKTPDFTAAETQPPLNPTSKPAAATTKKLMPESTAKEDHAVTQASLGSIGPQVAHRNESMSAADKLGKSSYGSLIVAMCFGLLFLFAVVVVVGKRWYESWQRRHYSKIDYLINGMYN</sequence>
<keyword evidence="5 8" id="KW-0472">Membrane</keyword>
<dbReference type="AlphaFoldDB" id="C3ZC99"/>
<keyword evidence="3 9" id="KW-0732">Signal</keyword>
<evidence type="ECO:0000256" key="5">
    <source>
        <dbReference type="ARBA" id="ARBA00023136"/>
    </source>
</evidence>
<keyword evidence="4 8" id="KW-1133">Transmembrane helix</keyword>
<dbReference type="Pfam" id="PF07502">
    <property type="entry name" value="MANEC"/>
    <property type="match status" value="1"/>
</dbReference>
<accession>C3ZC99</accession>
<feature type="domain" description="MANSC" evidence="10">
    <location>
        <begin position="95"/>
        <end position="174"/>
    </location>
</feature>
<dbReference type="GO" id="GO:0016020">
    <property type="term" value="C:membrane"/>
    <property type="evidence" value="ECO:0007669"/>
    <property type="project" value="UniProtKB-SubCell"/>
</dbReference>
<dbReference type="SMART" id="SM00765">
    <property type="entry name" value="MANEC"/>
    <property type="match status" value="1"/>
</dbReference>
<dbReference type="InterPro" id="IPR011106">
    <property type="entry name" value="MANSC_N"/>
</dbReference>
<protein>
    <recommendedName>
        <fullName evidence="10">MANSC domain-containing protein</fullName>
    </recommendedName>
</protein>
<feature type="signal peptide" evidence="9">
    <location>
        <begin position="1"/>
        <end position="29"/>
    </location>
</feature>
<evidence type="ECO:0000256" key="3">
    <source>
        <dbReference type="ARBA" id="ARBA00022729"/>
    </source>
</evidence>
<gene>
    <name evidence="11" type="ORF">BRAFLDRAFT_75680</name>
</gene>
<feature type="compositionally biased region" description="Low complexity" evidence="7">
    <location>
        <begin position="189"/>
        <end position="208"/>
    </location>
</feature>
<evidence type="ECO:0000256" key="1">
    <source>
        <dbReference type="ARBA" id="ARBA00004479"/>
    </source>
</evidence>
<dbReference type="eggNOG" id="ENOG502RZBP">
    <property type="taxonomic scope" value="Eukaryota"/>
</dbReference>
<feature type="compositionally biased region" description="Low complexity" evidence="7">
    <location>
        <begin position="402"/>
        <end position="418"/>
    </location>
</feature>
<feature type="region of interest" description="Disordered" evidence="7">
    <location>
        <begin position="186"/>
        <end position="334"/>
    </location>
</feature>
<feature type="compositionally biased region" description="Low complexity" evidence="7">
    <location>
        <begin position="302"/>
        <end position="334"/>
    </location>
</feature>
<keyword evidence="2 8" id="KW-0812">Transmembrane</keyword>
<dbReference type="InParanoid" id="C3ZC99"/>
<evidence type="ECO:0000256" key="2">
    <source>
        <dbReference type="ARBA" id="ARBA00022692"/>
    </source>
</evidence>
<dbReference type="EMBL" id="GG666606">
    <property type="protein sequence ID" value="EEN49871.1"/>
    <property type="molecule type" value="Genomic_DNA"/>
</dbReference>
<dbReference type="InterPro" id="IPR013980">
    <property type="entry name" value="MANSC_dom"/>
</dbReference>
<evidence type="ECO:0000256" key="4">
    <source>
        <dbReference type="ARBA" id="ARBA00022989"/>
    </source>
</evidence>
<evidence type="ECO:0000313" key="11">
    <source>
        <dbReference type="EMBL" id="EEN49871.1"/>
    </source>
</evidence>
<name>C3ZC99_BRAFL</name>
<feature type="compositionally biased region" description="Polar residues" evidence="7">
    <location>
        <begin position="276"/>
        <end position="301"/>
    </location>
</feature>
<evidence type="ECO:0000256" key="8">
    <source>
        <dbReference type="SAM" id="Phobius"/>
    </source>
</evidence>
<feature type="compositionally biased region" description="Polar residues" evidence="7">
    <location>
        <begin position="239"/>
        <end position="262"/>
    </location>
</feature>
<feature type="chain" id="PRO_5002936216" description="MANSC domain-containing protein" evidence="9">
    <location>
        <begin position="30"/>
        <end position="553"/>
    </location>
</feature>
<dbReference type="PROSITE" id="PS50986">
    <property type="entry name" value="MANSC"/>
    <property type="match status" value="1"/>
</dbReference>
<keyword evidence="6" id="KW-0325">Glycoprotein</keyword>
<feature type="compositionally biased region" description="Low complexity" evidence="7">
    <location>
        <begin position="425"/>
        <end position="436"/>
    </location>
</feature>
<evidence type="ECO:0000256" key="9">
    <source>
        <dbReference type="SAM" id="SignalP"/>
    </source>
</evidence>
<comment type="subcellular location">
    <subcellularLocation>
        <location evidence="1">Membrane</location>
        <topology evidence="1">Single-pass type I membrane protein</topology>
    </subcellularLocation>
</comment>
<evidence type="ECO:0000256" key="7">
    <source>
        <dbReference type="SAM" id="MobiDB-lite"/>
    </source>
</evidence>
<feature type="compositionally biased region" description="Pro residues" evidence="7">
    <location>
        <begin position="387"/>
        <end position="401"/>
    </location>
</feature>
<organism>
    <name type="scientific">Branchiostoma floridae</name>
    <name type="common">Florida lancelet</name>
    <name type="synonym">Amphioxus</name>
    <dbReference type="NCBI Taxonomy" id="7739"/>
    <lineage>
        <taxon>Eukaryota</taxon>
        <taxon>Metazoa</taxon>
        <taxon>Chordata</taxon>
        <taxon>Cephalochordata</taxon>
        <taxon>Leptocardii</taxon>
        <taxon>Amphioxiformes</taxon>
        <taxon>Branchiostomatidae</taxon>
        <taxon>Branchiostoma</taxon>
    </lineage>
</organism>
<feature type="region of interest" description="Disordered" evidence="7">
    <location>
        <begin position="368"/>
        <end position="474"/>
    </location>
</feature>